<dbReference type="InterPro" id="IPR050563">
    <property type="entry name" value="4-hydroxybenzoyl-CoA_TE"/>
</dbReference>
<dbReference type="SUPFAM" id="SSF54637">
    <property type="entry name" value="Thioesterase/thiol ester dehydrase-isomerase"/>
    <property type="match status" value="1"/>
</dbReference>
<gene>
    <name evidence="3" type="ORF">SAMN06265348_12319</name>
</gene>
<evidence type="ECO:0000313" key="3">
    <source>
        <dbReference type="EMBL" id="SMO99544.1"/>
    </source>
</evidence>
<dbReference type="AlphaFoldDB" id="A0A521FTV9"/>
<reference evidence="3 4" key="1">
    <citation type="submission" date="2017-05" db="EMBL/GenBank/DDBJ databases">
        <authorList>
            <person name="Varghese N."/>
            <person name="Submissions S."/>
        </authorList>
    </citation>
    <scope>NUCLEOTIDE SEQUENCE [LARGE SCALE GENOMIC DNA]</scope>
    <source>
        <strain evidence="3 4">DSM 19036</strain>
    </source>
</reference>
<evidence type="ECO:0000256" key="2">
    <source>
        <dbReference type="ARBA" id="ARBA00022801"/>
    </source>
</evidence>
<evidence type="ECO:0000256" key="1">
    <source>
        <dbReference type="ARBA" id="ARBA00005953"/>
    </source>
</evidence>
<comment type="similarity">
    <text evidence="1">Belongs to the 4-hydroxybenzoyl-CoA thioesterase family.</text>
</comment>
<dbReference type="Pfam" id="PF13279">
    <property type="entry name" value="4HBT_2"/>
    <property type="match status" value="1"/>
</dbReference>
<keyword evidence="2 3" id="KW-0378">Hydrolase</keyword>
<sequence>MIRKYQKNTFQCCLTFPLTGLKRYFCRMEKSRYSIFETELTVRPDDIDMFNHVHNSKYFDYVLAARYEQMAKFYRMPMEHFLEKGYGWVVRTALVDYKRPLKMGNVIKIRTGILTINEKGCRVQFEIENAATKKIAADGWFDYVMIDTTSGRGTKVTEEMIETYSI</sequence>
<evidence type="ECO:0000313" key="4">
    <source>
        <dbReference type="Proteomes" id="UP000320300"/>
    </source>
</evidence>
<dbReference type="PANTHER" id="PTHR31793">
    <property type="entry name" value="4-HYDROXYBENZOYL-COA THIOESTERASE FAMILY MEMBER"/>
    <property type="match status" value="1"/>
</dbReference>
<dbReference type="GO" id="GO:0047617">
    <property type="term" value="F:fatty acyl-CoA hydrolase activity"/>
    <property type="evidence" value="ECO:0007669"/>
    <property type="project" value="TreeGrafter"/>
</dbReference>
<dbReference type="CDD" id="cd00586">
    <property type="entry name" value="4HBT"/>
    <property type="match status" value="1"/>
</dbReference>
<proteinExistence type="inferred from homology"/>
<dbReference type="Proteomes" id="UP000320300">
    <property type="component" value="Unassembled WGS sequence"/>
</dbReference>
<organism evidence="3 4">
    <name type="scientific">Pedobacter westerhofensis</name>
    <dbReference type="NCBI Taxonomy" id="425512"/>
    <lineage>
        <taxon>Bacteria</taxon>
        <taxon>Pseudomonadati</taxon>
        <taxon>Bacteroidota</taxon>
        <taxon>Sphingobacteriia</taxon>
        <taxon>Sphingobacteriales</taxon>
        <taxon>Sphingobacteriaceae</taxon>
        <taxon>Pedobacter</taxon>
    </lineage>
</organism>
<protein>
    <submittedName>
        <fullName evidence="3">Acyl-CoA thioester hydrolase/thioesterase-3</fullName>
    </submittedName>
</protein>
<name>A0A521FTV9_9SPHI</name>
<dbReference type="PANTHER" id="PTHR31793:SF27">
    <property type="entry name" value="NOVEL THIOESTERASE SUPERFAMILY DOMAIN AND SAPOSIN A-TYPE DOMAIN CONTAINING PROTEIN (0610012H03RIK)"/>
    <property type="match status" value="1"/>
</dbReference>
<accession>A0A521FTV9</accession>
<dbReference type="Gene3D" id="3.10.129.10">
    <property type="entry name" value="Hotdog Thioesterase"/>
    <property type="match status" value="1"/>
</dbReference>
<dbReference type="EMBL" id="FXTN01000023">
    <property type="protein sequence ID" value="SMO99544.1"/>
    <property type="molecule type" value="Genomic_DNA"/>
</dbReference>
<keyword evidence="4" id="KW-1185">Reference proteome</keyword>
<dbReference type="InterPro" id="IPR029069">
    <property type="entry name" value="HotDog_dom_sf"/>
</dbReference>